<keyword evidence="5 7" id="KW-1133">Transmembrane helix</keyword>
<dbReference type="GO" id="GO:0005886">
    <property type="term" value="C:plasma membrane"/>
    <property type="evidence" value="ECO:0007669"/>
    <property type="project" value="UniProtKB-SubCell"/>
</dbReference>
<feature type="transmembrane region" description="Helical" evidence="7">
    <location>
        <begin position="130"/>
        <end position="151"/>
    </location>
</feature>
<keyword evidence="4 7" id="KW-0812">Transmembrane</keyword>
<dbReference type="PANTHER" id="PTHR30106">
    <property type="entry name" value="INNER MEMBRANE PROTEIN YEIH-RELATED"/>
    <property type="match status" value="1"/>
</dbReference>
<dbReference type="InterPro" id="IPR018383">
    <property type="entry name" value="UPF0324_pro"/>
</dbReference>
<keyword evidence="9" id="KW-1185">Reference proteome</keyword>
<feature type="transmembrane region" description="Helical" evidence="7">
    <location>
        <begin position="75"/>
        <end position="94"/>
    </location>
</feature>
<protein>
    <submittedName>
        <fullName evidence="8">Sulfate exporter family transporter</fullName>
    </submittedName>
</protein>
<reference evidence="8" key="1">
    <citation type="submission" date="2022-08" db="EMBL/GenBank/DDBJ databases">
        <title>Chelativorans sichuanense sp. nov., a paraffin oil-degrading bacterium isolated from a mixture of oil-based drill cuttings and paddy soil.</title>
        <authorList>
            <person name="Yu J."/>
            <person name="Liu H."/>
            <person name="Chen Q."/>
        </authorList>
    </citation>
    <scope>NUCLEOTIDE SEQUENCE</scope>
    <source>
        <strain evidence="8">SCAU 2101</strain>
    </source>
</reference>
<accession>A0A9X2XBX4</accession>
<evidence type="ECO:0000256" key="4">
    <source>
        <dbReference type="ARBA" id="ARBA00022692"/>
    </source>
</evidence>
<comment type="caution">
    <text evidence="8">The sequence shown here is derived from an EMBL/GenBank/DDBJ whole genome shotgun (WGS) entry which is preliminary data.</text>
</comment>
<feature type="transmembrane region" description="Helical" evidence="7">
    <location>
        <begin position="283"/>
        <end position="302"/>
    </location>
</feature>
<dbReference type="Pfam" id="PF03601">
    <property type="entry name" value="Cons_hypoth698"/>
    <property type="match status" value="1"/>
</dbReference>
<keyword evidence="3" id="KW-1003">Cell membrane</keyword>
<feature type="transmembrane region" description="Helical" evidence="7">
    <location>
        <begin position="100"/>
        <end position="118"/>
    </location>
</feature>
<keyword evidence="6 7" id="KW-0472">Membrane</keyword>
<evidence type="ECO:0000256" key="2">
    <source>
        <dbReference type="ARBA" id="ARBA00007977"/>
    </source>
</evidence>
<feature type="transmembrane region" description="Helical" evidence="7">
    <location>
        <begin position="314"/>
        <end position="338"/>
    </location>
</feature>
<feature type="transmembrane region" description="Helical" evidence="7">
    <location>
        <begin position="163"/>
        <end position="182"/>
    </location>
</feature>
<name>A0A9X2XBX4_9HYPH</name>
<evidence type="ECO:0000256" key="3">
    <source>
        <dbReference type="ARBA" id="ARBA00022475"/>
    </source>
</evidence>
<organism evidence="8 9">
    <name type="scientific">Chelativorans petroleitrophicus</name>
    <dbReference type="NCBI Taxonomy" id="2975484"/>
    <lineage>
        <taxon>Bacteria</taxon>
        <taxon>Pseudomonadati</taxon>
        <taxon>Pseudomonadota</taxon>
        <taxon>Alphaproteobacteria</taxon>
        <taxon>Hyphomicrobiales</taxon>
        <taxon>Phyllobacteriaceae</taxon>
        <taxon>Chelativorans</taxon>
    </lineage>
</organism>
<gene>
    <name evidence="8" type="ORF">NYR54_16835</name>
</gene>
<dbReference type="EMBL" id="JAODNV010000021">
    <property type="protein sequence ID" value="MCT8991934.1"/>
    <property type="molecule type" value="Genomic_DNA"/>
</dbReference>
<comment type="subcellular location">
    <subcellularLocation>
        <location evidence="1">Cell membrane</location>
        <topology evidence="1">Multi-pass membrane protein</topology>
    </subcellularLocation>
</comment>
<comment type="similarity">
    <text evidence="2">Belongs to the UPF0324 family.</text>
</comment>
<evidence type="ECO:0000256" key="6">
    <source>
        <dbReference type="ARBA" id="ARBA00023136"/>
    </source>
</evidence>
<evidence type="ECO:0000256" key="7">
    <source>
        <dbReference type="SAM" id="Phobius"/>
    </source>
</evidence>
<dbReference type="Proteomes" id="UP001149009">
    <property type="component" value="Unassembled WGS sequence"/>
</dbReference>
<sequence length="340" mass="34336">MTVQMWPLAGRGRLRTLCALTPGLVLPLTVAAAAFFAAGATGAPVMLFALVIGIALSTVSEDARFHAGLSFASRPVLQFGVALLGLNISVAQVASLGGQTLLLVAAGTAVSIASGLALSRCSGLPRAFGVLAGGATGICGASAALAISSTLPPSPHRDRDTAFVIVAVTTLSTIAMVAYPLIAHLLGFNDRQTGIFLGATIHDVAQVVGAGYAVSNEAGETATIVKLFRVALLLPTVLSITLLTRSRAPTDGKLPWLLPPFAIAFAVLVIINSAGIIPAGLRNAGSLVSSWCLATAVAAIGIRTSIAATLRMGWSALVVPVGATLALMAFVIAVEIIVGT</sequence>
<evidence type="ECO:0000313" key="9">
    <source>
        <dbReference type="Proteomes" id="UP001149009"/>
    </source>
</evidence>
<evidence type="ECO:0000256" key="5">
    <source>
        <dbReference type="ARBA" id="ARBA00022989"/>
    </source>
</evidence>
<feature type="transmembrane region" description="Helical" evidence="7">
    <location>
        <begin position="227"/>
        <end position="244"/>
    </location>
</feature>
<evidence type="ECO:0000256" key="1">
    <source>
        <dbReference type="ARBA" id="ARBA00004651"/>
    </source>
</evidence>
<dbReference type="RefSeq" id="WP_261516873.1">
    <property type="nucleotide sequence ID" value="NZ_JAODNV010000021.1"/>
</dbReference>
<dbReference type="PANTHER" id="PTHR30106:SF2">
    <property type="entry name" value="UPF0324 INNER MEMBRANE PROTEIN YEIH"/>
    <property type="match status" value="1"/>
</dbReference>
<proteinExistence type="inferred from homology"/>
<feature type="transmembrane region" description="Helical" evidence="7">
    <location>
        <begin position="43"/>
        <end position="63"/>
    </location>
</feature>
<evidence type="ECO:0000313" key="8">
    <source>
        <dbReference type="EMBL" id="MCT8991934.1"/>
    </source>
</evidence>
<dbReference type="AlphaFoldDB" id="A0A9X2XBX4"/>
<feature type="transmembrane region" description="Helical" evidence="7">
    <location>
        <begin position="256"/>
        <end position="277"/>
    </location>
</feature>